<dbReference type="RefSeq" id="WP_128977992.1">
    <property type="nucleotide sequence ID" value="NZ_PDKJ01000001.1"/>
</dbReference>
<dbReference type="InterPro" id="IPR007419">
    <property type="entry name" value="BFD-like_2Fe2S-bd_dom"/>
</dbReference>
<organism evidence="2 3">
    <name type="scientific">Halarcobacter ebronensis</name>
    <dbReference type="NCBI Taxonomy" id="1462615"/>
    <lineage>
        <taxon>Bacteria</taxon>
        <taxon>Pseudomonadati</taxon>
        <taxon>Campylobacterota</taxon>
        <taxon>Epsilonproteobacteria</taxon>
        <taxon>Campylobacterales</taxon>
        <taxon>Arcobacteraceae</taxon>
        <taxon>Halarcobacter</taxon>
    </lineage>
</organism>
<evidence type="ECO:0000313" key="2">
    <source>
        <dbReference type="EMBL" id="RXJ70091.1"/>
    </source>
</evidence>
<proteinExistence type="predicted"/>
<feature type="domain" description="BFD-like [2Fe-2S]-binding" evidence="1">
    <location>
        <begin position="11"/>
        <end position="55"/>
    </location>
</feature>
<dbReference type="Proteomes" id="UP000290172">
    <property type="component" value="Unassembled WGS sequence"/>
</dbReference>
<dbReference type="AlphaFoldDB" id="A0A4Q0YLT4"/>
<evidence type="ECO:0000259" key="1">
    <source>
        <dbReference type="Pfam" id="PF04324"/>
    </source>
</evidence>
<dbReference type="InterPro" id="IPR041854">
    <property type="entry name" value="BFD-like_2Fe2S-bd_dom_sf"/>
</dbReference>
<sequence length="75" mass="8336">MAKNFPHSFEVCRCRAVTLGEIIHAIKERGANSIESIGELTDAGTSCKCCQSADKDIGEEKMELYIKQIVDKFVK</sequence>
<accession>A0A4Q0YLT4</accession>
<comment type="caution">
    <text evidence="2">The sequence shown here is derived from an EMBL/GenBank/DDBJ whole genome shotgun (WGS) entry which is preliminary data.</text>
</comment>
<gene>
    <name evidence="2" type="ORF">CRV08_00580</name>
</gene>
<name>A0A4Q0YLT4_9BACT</name>
<reference evidence="2 3" key="1">
    <citation type="submission" date="2017-10" db="EMBL/GenBank/DDBJ databases">
        <title>Genomics of the genus Arcobacter.</title>
        <authorList>
            <person name="Perez-Cataluna A."/>
            <person name="Figueras M.J."/>
        </authorList>
    </citation>
    <scope>NUCLEOTIDE SEQUENCE [LARGE SCALE GENOMIC DNA]</scope>
    <source>
        <strain evidence="2 3">CECT 8993</strain>
    </source>
</reference>
<protein>
    <submittedName>
        <fullName evidence="2">(2Fe-2S)-binding protein</fullName>
    </submittedName>
</protein>
<dbReference type="Pfam" id="PF04324">
    <property type="entry name" value="Fer2_BFD"/>
    <property type="match status" value="1"/>
</dbReference>
<dbReference type="EMBL" id="PDKJ01000001">
    <property type="protein sequence ID" value="RXJ70091.1"/>
    <property type="molecule type" value="Genomic_DNA"/>
</dbReference>
<evidence type="ECO:0000313" key="3">
    <source>
        <dbReference type="Proteomes" id="UP000290172"/>
    </source>
</evidence>
<dbReference type="Gene3D" id="1.10.10.1100">
    <property type="entry name" value="BFD-like [2Fe-2S]-binding domain"/>
    <property type="match status" value="1"/>
</dbReference>